<name>A0A563D7B5_9FLAO</name>
<accession>A0A563D7B5</accession>
<dbReference type="InterPro" id="IPR031815">
    <property type="entry name" value="DUF5074"/>
</dbReference>
<evidence type="ECO:0000313" key="3">
    <source>
        <dbReference type="Proteomes" id="UP000319499"/>
    </source>
</evidence>
<organism evidence="2 3">
    <name type="scientific">Apibacter muscae</name>
    <dbReference type="NCBI Taxonomy" id="2509004"/>
    <lineage>
        <taxon>Bacteria</taxon>
        <taxon>Pseudomonadati</taxon>
        <taxon>Bacteroidota</taxon>
        <taxon>Flavobacteriia</taxon>
        <taxon>Flavobacteriales</taxon>
        <taxon>Weeksellaceae</taxon>
        <taxon>Apibacter</taxon>
    </lineage>
</organism>
<dbReference type="PANTHER" id="PTHR47197">
    <property type="entry name" value="PROTEIN NIRF"/>
    <property type="match status" value="1"/>
</dbReference>
<dbReference type="InterPro" id="IPR015943">
    <property type="entry name" value="WD40/YVTN_repeat-like_dom_sf"/>
</dbReference>
<evidence type="ECO:0000256" key="1">
    <source>
        <dbReference type="SAM" id="SignalP"/>
    </source>
</evidence>
<dbReference type="InterPro" id="IPR051200">
    <property type="entry name" value="Host-pathogen_enzymatic-act"/>
</dbReference>
<reference evidence="2 3" key="1">
    <citation type="submission" date="2019-02" db="EMBL/GenBank/DDBJ databases">
        <title>Apibacter muscae sp. nov.: a novel member of the house fly microbiota.</title>
        <authorList>
            <person name="Park R."/>
        </authorList>
    </citation>
    <scope>NUCLEOTIDE SEQUENCE [LARGE SCALE GENOMIC DNA]</scope>
    <source>
        <strain evidence="2 3">AL1</strain>
    </source>
</reference>
<feature type="signal peptide" evidence="1">
    <location>
        <begin position="1"/>
        <end position="21"/>
    </location>
</feature>
<dbReference type="EMBL" id="SELH01000026">
    <property type="protein sequence ID" value="TWP26070.1"/>
    <property type="molecule type" value="Genomic_DNA"/>
</dbReference>
<gene>
    <name evidence="2" type="ORF">ETU09_10210</name>
</gene>
<dbReference type="SUPFAM" id="SSF63825">
    <property type="entry name" value="YWTD domain"/>
    <property type="match status" value="1"/>
</dbReference>
<keyword evidence="1" id="KW-0732">Signal</keyword>
<feature type="chain" id="PRO_5022111790" evidence="1">
    <location>
        <begin position="22"/>
        <end position="369"/>
    </location>
</feature>
<keyword evidence="3" id="KW-1185">Reference proteome</keyword>
<dbReference type="PROSITE" id="PS51257">
    <property type="entry name" value="PROKAR_LIPOPROTEIN"/>
    <property type="match status" value="1"/>
</dbReference>
<protein>
    <submittedName>
        <fullName evidence="2">YncE family protein</fullName>
    </submittedName>
</protein>
<evidence type="ECO:0000313" key="2">
    <source>
        <dbReference type="EMBL" id="TWP26070.1"/>
    </source>
</evidence>
<comment type="caution">
    <text evidence="2">The sequence shown here is derived from an EMBL/GenBank/DDBJ whole genome shotgun (WGS) entry which is preliminary data.</text>
</comment>
<dbReference type="Pfam" id="PF16819">
    <property type="entry name" value="DUF5074"/>
    <property type="match status" value="1"/>
</dbReference>
<dbReference type="OrthoDB" id="792648at2"/>
<proteinExistence type="predicted"/>
<dbReference type="PANTHER" id="PTHR47197:SF3">
    <property type="entry name" value="DIHYDRO-HEME D1 DEHYDROGENASE"/>
    <property type="match status" value="1"/>
</dbReference>
<dbReference type="RefSeq" id="WP_146262768.1">
    <property type="nucleotide sequence ID" value="NZ_SELG01000041.1"/>
</dbReference>
<dbReference type="Gene3D" id="2.130.10.10">
    <property type="entry name" value="YVTN repeat-like/Quinoprotein amine dehydrogenase"/>
    <property type="match status" value="1"/>
</dbReference>
<dbReference type="AlphaFoldDB" id="A0A563D7B5"/>
<sequence>MKALHLLLSFLVLLGITSCSNDDNFNSQIQAPPLKSSNVTYILNEGSFGSNNSTLSYFNNDTGELINDYFQKINPSKGGLGDTGNDLKIYGSKMYAVMNASNSVEVMNSKTGVSEGKITIPNARYIAFDKGFAYVSSYASATYGNGEALGIVFKIDTTNLQIISEVNVGRQPDGLAVVHNKLYVANSGGYTTTGDYETTVSVVDLNSFQVTKNIEVAPNLNKVKVDQNQKVWVTSRGNYGNISSSISVLDPTTDLVIQKLNLPVSDFDFYGDTMYYIGTEYDNNNKSSNVYGRLNINSLSKGSSFVNENIKSQIESPYGLAVNQKNGDIYLADAKNYMVTGNVFCLTNGGDLKWVNATGIIPGHFAFLK</sequence>
<dbReference type="Proteomes" id="UP000319499">
    <property type="component" value="Unassembled WGS sequence"/>
</dbReference>